<dbReference type="PANTHER" id="PTHR43690:SF17">
    <property type="entry name" value="PROTEIN YHJJ"/>
    <property type="match status" value="1"/>
</dbReference>
<dbReference type="Proteomes" id="UP001139559">
    <property type="component" value="Unassembled WGS sequence"/>
</dbReference>
<feature type="domain" description="Peptidase M16 C-terminal" evidence="11">
    <location>
        <begin position="204"/>
        <end position="381"/>
    </location>
</feature>
<evidence type="ECO:0000259" key="10">
    <source>
        <dbReference type="Pfam" id="PF00675"/>
    </source>
</evidence>
<dbReference type="PROSITE" id="PS51257">
    <property type="entry name" value="PROKAR_LIPOPROTEIN"/>
    <property type="match status" value="1"/>
</dbReference>
<name>A0A9X2BGF0_9VIBR</name>
<comment type="cofactor">
    <cofactor evidence="1">
        <name>Zn(2+)</name>
        <dbReference type="ChEBI" id="CHEBI:29105"/>
    </cofactor>
</comment>
<evidence type="ECO:0000256" key="7">
    <source>
        <dbReference type="ARBA" id="ARBA00023049"/>
    </source>
</evidence>
<feature type="domain" description="Peptidase M16 C-terminal" evidence="11">
    <location>
        <begin position="679"/>
        <end position="853"/>
    </location>
</feature>
<dbReference type="Pfam" id="PF00675">
    <property type="entry name" value="Peptidase_M16"/>
    <property type="match status" value="1"/>
</dbReference>
<dbReference type="AlphaFoldDB" id="A0A9X2BGF0"/>
<evidence type="ECO:0000313" key="12">
    <source>
        <dbReference type="EMBL" id="MCK6262774.1"/>
    </source>
</evidence>
<keyword evidence="7" id="KW-0482">Metalloprotease</keyword>
<evidence type="ECO:0000313" key="13">
    <source>
        <dbReference type="Proteomes" id="UP001139559"/>
    </source>
</evidence>
<dbReference type="GO" id="GO:0004222">
    <property type="term" value="F:metalloendopeptidase activity"/>
    <property type="evidence" value="ECO:0007669"/>
    <property type="project" value="InterPro"/>
</dbReference>
<dbReference type="PANTHER" id="PTHR43690">
    <property type="entry name" value="NARDILYSIN"/>
    <property type="match status" value="1"/>
</dbReference>
<evidence type="ECO:0000256" key="8">
    <source>
        <dbReference type="RuleBase" id="RU004447"/>
    </source>
</evidence>
<dbReference type="InterPro" id="IPR007863">
    <property type="entry name" value="Peptidase_M16_C"/>
</dbReference>
<evidence type="ECO:0000256" key="4">
    <source>
        <dbReference type="ARBA" id="ARBA00022723"/>
    </source>
</evidence>
<dbReference type="Pfam" id="PF05193">
    <property type="entry name" value="Peptidase_M16_C"/>
    <property type="match status" value="2"/>
</dbReference>
<dbReference type="InterPro" id="IPR050626">
    <property type="entry name" value="Peptidase_M16"/>
</dbReference>
<feature type="domain" description="Peptidase M16 N-terminal" evidence="10">
    <location>
        <begin position="53"/>
        <end position="169"/>
    </location>
</feature>
<keyword evidence="9" id="KW-0732">Signal</keyword>
<keyword evidence="5" id="KW-0378">Hydrolase</keyword>
<dbReference type="EMBL" id="JAJHVV010000003">
    <property type="protein sequence ID" value="MCK6262774.1"/>
    <property type="molecule type" value="Genomic_DNA"/>
</dbReference>
<evidence type="ECO:0000256" key="1">
    <source>
        <dbReference type="ARBA" id="ARBA00001947"/>
    </source>
</evidence>
<dbReference type="InterPro" id="IPR011249">
    <property type="entry name" value="Metalloenz_LuxS/M16"/>
</dbReference>
<comment type="similarity">
    <text evidence="2 8">Belongs to the peptidase M16 family.</text>
</comment>
<dbReference type="PROSITE" id="PS00143">
    <property type="entry name" value="INSULINASE"/>
    <property type="match status" value="1"/>
</dbReference>
<keyword evidence="3" id="KW-0645">Protease</keyword>
<dbReference type="GO" id="GO:0006508">
    <property type="term" value="P:proteolysis"/>
    <property type="evidence" value="ECO:0007669"/>
    <property type="project" value="UniProtKB-KW"/>
</dbReference>
<dbReference type="Gene3D" id="3.30.830.10">
    <property type="entry name" value="Metalloenzyme, LuxS/M16 peptidase-like"/>
    <property type="match status" value="4"/>
</dbReference>
<gene>
    <name evidence="12" type="ORF">KP803_05735</name>
</gene>
<dbReference type="InterPro" id="IPR011765">
    <property type="entry name" value="Pept_M16_N"/>
</dbReference>
<keyword evidence="13" id="KW-1185">Reference proteome</keyword>
<keyword evidence="6" id="KW-0862">Zinc</keyword>
<accession>A0A9X2BGF0</accession>
<organism evidence="12 13">
    <name type="scientific">Vibrio amylolyticus</name>
    <dbReference type="NCBI Taxonomy" id="2847292"/>
    <lineage>
        <taxon>Bacteria</taxon>
        <taxon>Pseudomonadati</taxon>
        <taxon>Pseudomonadota</taxon>
        <taxon>Gammaproteobacteria</taxon>
        <taxon>Vibrionales</taxon>
        <taxon>Vibrionaceae</taxon>
        <taxon>Vibrio</taxon>
    </lineage>
</organism>
<keyword evidence="4" id="KW-0479">Metal-binding</keyword>
<dbReference type="SUPFAM" id="SSF63411">
    <property type="entry name" value="LuxS/MPP-like metallohydrolase"/>
    <property type="match status" value="3"/>
</dbReference>
<evidence type="ECO:0000256" key="2">
    <source>
        <dbReference type="ARBA" id="ARBA00007261"/>
    </source>
</evidence>
<dbReference type="InterPro" id="IPR001431">
    <property type="entry name" value="Pept_M16_Zn_BS"/>
</dbReference>
<comment type="caution">
    <text evidence="12">The sequence shown here is derived from an EMBL/GenBank/DDBJ whole genome shotgun (WGS) entry which is preliminary data.</text>
</comment>
<reference evidence="12" key="1">
    <citation type="submission" date="2021-11" db="EMBL/GenBank/DDBJ databases">
        <title>Vibrio ZSDE26 sp. nov. and Vibrio ZSDZ34 sp. nov., isolated from coastal seawater in Qingdao.</title>
        <authorList>
            <person name="Zhang P."/>
        </authorList>
    </citation>
    <scope>NUCLEOTIDE SEQUENCE</scope>
    <source>
        <strain evidence="12">ZSDE26</strain>
    </source>
</reference>
<evidence type="ECO:0000256" key="5">
    <source>
        <dbReference type="ARBA" id="ARBA00022801"/>
    </source>
</evidence>
<evidence type="ECO:0000259" key="11">
    <source>
        <dbReference type="Pfam" id="PF05193"/>
    </source>
</evidence>
<feature type="signal peptide" evidence="9">
    <location>
        <begin position="1"/>
        <end position="22"/>
    </location>
</feature>
<dbReference type="RefSeq" id="WP_248007885.1">
    <property type="nucleotide sequence ID" value="NZ_JAJHVV010000003.1"/>
</dbReference>
<evidence type="ECO:0000256" key="3">
    <source>
        <dbReference type="ARBA" id="ARBA00022670"/>
    </source>
</evidence>
<sequence>MLKTFTRLLTVLAVISITLGCASSPPPVALKSNPNWSSYTLENGFTYHLRQSDKAPVSMRLIVHSGSLQETEDQLGYAHFLEHMAFNGTKHFQGNEIVALFEQAGASFGADVNAYTSYHETVYKLDLPSNEKMDEGLLWFADISQHIDLNEGEIEKEKGVVIGEIRRSRPENKPLAYKYYDNVIEGTQYQTRDPIGTRATIQNLSVTELKSYYEQWYQPARTELVIYGNFDRANIEAMISERFASWENTPSTKQLEPLQTGQRYNFTDLVTALEDGENPSYGMVFDRGDRAILTLEDQQEAWLDEIAHTVIQHRLSTRFMDAALPIIALYSVDYTLPYQRLFITEMAFPTEKREQNQALFQRSIGELRDYGISQDEFELIQSEWQTRLDDLDTDWNNTDAVGHVNGKTTTLTIRQPAQDREQYRENLIALNDSLSIKKVNRHLDRLLSSPYQLVVGVDKQENIEELTAKSGDWRNATNLTADKPLSLIAANTAFNTPKAAGTVVNQQALNQGQNIHTWSLSNGIDVWYQKDTKVGNKVHMVLASRGGKAVLDSDLYITSDIAINAVSRSGIGDFTGSSLDAHLRRHDLTLLPFINFTHHGVELQSNQKNLTDSFAALHTIFTDINVDPAQLDAVKQEFRQSVSTYINSPLGQFNKALNHVSYQPSSRHYFAEIEEIDAIDVNKVERIHSELFTKNRNYQLVIIGNLEASDLTPLLRKYIASIPLSNTHDQQFDIAYKDYKSERVDVSLNTEKSSYYLLRMTNPHMQPSSAKDIFIDDMVQRMLTQRLTAYVREELSLDYAPSAFSAIQDSELASDWLLVADTDPKDVEKVELAIDEVIKGLLSNVNQMEVDSTGSQLANDMIPIKDDAPQKAWFFARYLIHDYDTKALFNPKEQVKKISLDDVQKRVELLFGRDAMVVKGILRPKAKS</sequence>
<proteinExistence type="inferred from homology"/>
<dbReference type="GO" id="GO:0046872">
    <property type="term" value="F:metal ion binding"/>
    <property type="evidence" value="ECO:0007669"/>
    <property type="project" value="UniProtKB-KW"/>
</dbReference>
<evidence type="ECO:0000256" key="9">
    <source>
        <dbReference type="SAM" id="SignalP"/>
    </source>
</evidence>
<protein>
    <submittedName>
        <fullName evidence="12">Insulinase family protein</fullName>
    </submittedName>
</protein>
<feature type="chain" id="PRO_5040855178" evidence="9">
    <location>
        <begin position="23"/>
        <end position="928"/>
    </location>
</feature>
<evidence type="ECO:0000256" key="6">
    <source>
        <dbReference type="ARBA" id="ARBA00022833"/>
    </source>
</evidence>